<dbReference type="Pfam" id="PF25154">
    <property type="entry name" value="TPR_AP5Z1_C"/>
    <property type="match status" value="1"/>
</dbReference>
<dbReference type="PANTHER" id="PTHR46488">
    <property type="entry name" value="AP-5 COMPLEX SUBUNIT ZETA-1"/>
    <property type="match status" value="1"/>
</dbReference>
<protein>
    <submittedName>
        <fullName evidence="5">AP-5 complex subunit zeta-1 isoform X1</fullName>
    </submittedName>
</protein>
<dbReference type="GeneID" id="103115337"/>
<dbReference type="OrthoDB" id="744564at2759"/>
<dbReference type="InterPro" id="IPR056856">
    <property type="entry name" value="TPR_AP5Z1_C"/>
</dbReference>
<dbReference type="InterPro" id="IPR028222">
    <property type="entry name" value="AP5Z1"/>
</dbReference>
<dbReference type="CTD" id="9907"/>
<feature type="domain" description="AP-5 complex subunit zeta-1 N-terminal TPR" evidence="2">
    <location>
        <begin position="2"/>
        <end position="268"/>
    </location>
</feature>
<reference evidence="5" key="1">
    <citation type="submission" date="2025-08" db="UniProtKB">
        <authorList>
            <consortium name="RefSeq"/>
        </authorList>
    </citation>
    <scope>IDENTIFICATION</scope>
</reference>
<gene>
    <name evidence="5" type="primary">AP5Z1</name>
</gene>
<feature type="domain" description="AP-5 complex subunit zeta-1 C-terminal TPR" evidence="3">
    <location>
        <begin position="432"/>
        <end position="768"/>
    </location>
</feature>
<accession>A0A1S2ZVD1</accession>
<dbReference type="InterPro" id="IPR056857">
    <property type="entry name" value="TPR_AP5Z1_N"/>
</dbReference>
<keyword evidence="4" id="KW-1185">Reference proteome</keyword>
<dbReference type="GO" id="GO:0044599">
    <property type="term" value="C:AP-5 adaptor complex"/>
    <property type="evidence" value="ECO:0007669"/>
    <property type="project" value="InterPro"/>
</dbReference>
<dbReference type="PANTHER" id="PTHR46488:SF1">
    <property type="entry name" value="AP-5 COMPLEX SUBUNIT ZETA-1"/>
    <property type="match status" value="1"/>
</dbReference>
<evidence type="ECO:0000313" key="4">
    <source>
        <dbReference type="Proteomes" id="UP001652624"/>
    </source>
</evidence>
<dbReference type="Pfam" id="PF25153">
    <property type="entry name" value="TPR_AP5Z1"/>
    <property type="match status" value="1"/>
</dbReference>
<evidence type="ECO:0000313" key="5">
    <source>
        <dbReference type="RefSeq" id="XP_007525156.1"/>
    </source>
</evidence>
<dbReference type="AlphaFoldDB" id="A0A1S2ZVD1"/>
<evidence type="ECO:0000259" key="3">
    <source>
        <dbReference type="Pfam" id="PF25154"/>
    </source>
</evidence>
<name>A0A1S2ZVD1_ERIEU</name>
<dbReference type="InterPro" id="IPR055450">
    <property type="entry name" value="AP5Z1_ARM"/>
</dbReference>
<feature type="domain" description="AP-5 complex subunit zeta-1 ARM repeats" evidence="1">
    <location>
        <begin position="306"/>
        <end position="420"/>
    </location>
</feature>
<sequence>MAAERLLQQAREVTPAELRALCARVSSLLREAADGPDALDGLRRLFLVVSATKYPRTLEPPLPEQLWASLGTAHPEPLRLLCAAVLRELPPAGPARDPQDAWQLSLEASVLLAQGDRRGQVDALGRHVFSLLGGRHPEGPGLRRLLPVVCRASSLAPRCLKKDQTDLLSKRLADWLRYASVQQGAAVSSGGFFTPRARQPGPVTELDGVVATEFFTVLSTGQRFTDDQWLNVQAFSMLRAWLLLCGPGAPDADDRSELEGSTLSVLSASGSLRTPRERLRETAFEYCRRLLEQSGRCALRKADVELQKACLAEALLVLDVLCAQDSSFLYRSLSCLKGLQARLCGDPAWVRTLLPLAHFLLSHGDAAALDAGAVCQHLLQWVPAELYHSPLLAFELLRFCRDHARLLGAPLALNFPSLLKLLAWNSPPLTAEFAALLPVLVDANTAPEMLQALLDLPCLAAALDLQLRSQPTVSERPLWDTSLKVPGCLDAFRDPQLHGLFQHLLRTRAGGRPQRLSPLFQPLQPMARCPRVVQCTQAVPVLLQAFFSAVMPLANGTLARELAQLLLERSDSLFQVPHYPAAVHRVLGQQLLALCRVQPPLVAELEKDLLCFLGGRGALLPCVVWAVGEFLSVSWTRRCTAELISRFFEALEALLFEVTQARPPAASWCPPELVTALMTALAKLASRSQDLIPRVSLSLSKMRSLALSGVAGMEEAAIGSRATELLQLLKMPGAAQLVLTPSPQAAHLRYHRDTNTALPLALHTVRRLLDREAGLVPG</sequence>
<evidence type="ECO:0000259" key="1">
    <source>
        <dbReference type="Pfam" id="PF14764"/>
    </source>
</evidence>
<dbReference type="Proteomes" id="UP001652624">
    <property type="component" value="Chromosome 15"/>
</dbReference>
<organism evidence="4 5">
    <name type="scientific">Erinaceus europaeus</name>
    <name type="common">Western European hedgehog</name>
    <dbReference type="NCBI Taxonomy" id="9365"/>
    <lineage>
        <taxon>Eukaryota</taxon>
        <taxon>Metazoa</taxon>
        <taxon>Chordata</taxon>
        <taxon>Craniata</taxon>
        <taxon>Vertebrata</taxon>
        <taxon>Euteleostomi</taxon>
        <taxon>Mammalia</taxon>
        <taxon>Eutheria</taxon>
        <taxon>Laurasiatheria</taxon>
        <taxon>Eulipotyphla</taxon>
        <taxon>Erinaceidae</taxon>
        <taxon>Erinaceinae</taxon>
        <taxon>Erinaceus</taxon>
    </lineage>
</organism>
<dbReference type="eggNOG" id="ENOG502QVBK">
    <property type="taxonomic scope" value="Eukaryota"/>
</dbReference>
<proteinExistence type="predicted"/>
<evidence type="ECO:0000259" key="2">
    <source>
        <dbReference type="Pfam" id="PF25153"/>
    </source>
</evidence>
<dbReference type="RefSeq" id="XP_007525156.1">
    <property type="nucleotide sequence ID" value="XM_007525094.3"/>
</dbReference>
<dbReference type="FunCoup" id="A0A1S2ZVD1">
    <property type="interactions" value="2310"/>
</dbReference>
<dbReference type="Pfam" id="PF14764">
    <property type="entry name" value="SPG48"/>
    <property type="match status" value="1"/>
</dbReference>
<dbReference type="InParanoid" id="A0A1S2ZVD1"/>